<accession>A0A2I1K4G5</accession>
<dbReference type="RefSeq" id="WP_101953889.1">
    <property type="nucleotide sequence ID" value="NZ_PKHE01000003.1"/>
</dbReference>
<feature type="domain" description="Ribosome maturation factor RimP C-terminal" evidence="5">
    <location>
        <begin position="88"/>
        <end position="157"/>
    </location>
</feature>
<dbReference type="Pfam" id="PF02576">
    <property type="entry name" value="RimP_N"/>
    <property type="match status" value="1"/>
</dbReference>
<evidence type="ECO:0000256" key="2">
    <source>
        <dbReference type="ARBA" id="ARBA00022517"/>
    </source>
</evidence>
<comment type="subcellular location">
    <subcellularLocation>
        <location evidence="3">Cytoplasm</location>
    </subcellularLocation>
</comment>
<keyword evidence="2 3" id="KW-0690">Ribosome biogenesis</keyword>
<dbReference type="InterPro" id="IPR028989">
    <property type="entry name" value="RimP_N"/>
</dbReference>
<keyword evidence="1 3" id="KW-0963">Cytoplasm</keyword>
<evidence type="ECO:0000256" key="3">
    <source>
        <dbReference type="HAMAP-Rule" id="MF_01077"/>
    </source>
</evidence>
<dbReference type="InterPro" id="IPR036847">
    <property type="entry name" value="RimP_C_sf"/>
</dbReference>
<gene>
    <name evidence="3" type="primary">rimP</name>
    <name evidence="6" type="ORF">CYJ57_02120</name>
</gene>
<dbReference type="Gene3D" id="2.30.30.180">
    <property type="entry name" value="Ribosome maturation factor RimP, C-terminal domain"/>
    <property type="match status" value="1"/>
</dbReference>
<dbReference type="SUPFAM" id="SSF74942">
    <property type="entry name" value="YhbC-like, C-terminal domain"/>
    <property type="match status" value="1"/>
</dbReference>
<comment type="caution">
    <text evidence="6">The sequence shown here is derived from an EMBL/GenBank/DDBJ whole genome shotgun (WGS) entry which is preliminary data.</text>
</comment>
<evidence type="ECO:0000313" key="6">
    <source>
        <dbReference type="EMBL" id="PKY90445.1"/>
    </source>
</evidence>
<comment type="function">
    <text evidence="3">Required for maturation of 30S ribosomal subunits.</text>
</comment>
<name>A0A2I1K4G5_9LACT</name>
<dbReference type="PANTHER" id="PTHR33867">
    <property type="entry name" value="RIBOSOME MATURATION FACTOR RIMP"/>
    <property type="match status" value="1"/>
</dbReference>
<sequence length="157" mass="17903">MSSIVDKVKPVVEPIIEAADCYLVDMEYVKEGPNWYLRVYADKAGGIDISDCAEISEQISVALDQIQPDPFPKAYFLEVSSPGAERPLKTEQDIQNAIGEYVHLDYYVPQYGEKFHEGVLLAVTDELYRIETRIKTRTKELELKRSDVSNIRLAIKF</sequence>
<evidence type="ECO:0000259" key="4">
    <source>
        <dbReference type="Pfam" id="PF02576"/>
    </source>
</evidence>
<dbReference type="Proteomes" id="UP000234384">
    <property type="component" value="Unassembled WGS sequence"/>
</dbReference>
<dbReference type="InterPro" id="IPR028998">
    <property type="entry name" value="RimP_C"/>
</dbReference>
<dbReference type="OrthoDB" id="9805006at2"/>
<dbReference type="CDD" id="cd01734">
    <property type="entry name" value="YlxS_C"/>
    <property type="match status" value="1"/>
</dbReference>
<dbReference type="InterPro" id="IPR035956">
    <property type="entry name" value="RimP_N_sf"/>
</dbReference>
<dbReference type="HAMAP" id="MF_01077">
    <property type="entry name" value="RimP"/>
    <property type="match status" value="1"/>
</dbReference>
<dbReference type="SUPFAM" id="SSF75420">
    <property type="entry name" value="YhbC-like, N-terminal domain"/>
    <property type="match status" value="1"/>
</dbReference>
<comment type="similarity">
    <text evidence="3">Belongs to the RimP family.</text>
</comment>
<dbReference type="GO" id="GO:0000028">
    <property type="term" value="P:ribosomal small subunit assembly"/>
    <property type="evidence" value="ECO:0007669"/>
    <property type="project" value="TreeGrafter"/>
</dbReference>
<dbReference type="AlphaFoldDB" id="A0A2I1K4G5"/>
<protein>
    <recommendedName>
        <fullName evidence="3">Ribosome maturation factor RimP</fullName>
    </recommendedName>
</protein>
<proteinExistence type="inferred from homology"/>
<dbReference type="InterPro" id="IPR003728">
    <property type="entry name" value="Ribosome_maturation_RimP"/>
</dbReference>
<dbReference type="GO" id="GO:0006412">
    <property type="term" value="P:translation"/>
    <property type="evidence" value="ECO:0007669"/>
    <property type="project" value="TreeGrafter"/>
</dbReference>
<dbReference type="GO" id="GO:0005829">
    <property type="term" value="C:cytosol"/>
    <property type="evidence" value="ECO:0007669"/>
    <property type="project" value="TreeGrafter"/>
</dbReference>
<dbReference type="Gene3D" id="3.30.300.70">
    <property type="entry name" value="RimP-like superfamily, N-terminal"/>
    <property type="match status" value="1"/>
</dbReference>
<evidence type="ECO:0000256" key="1">
    <source>
        <dbReference type="ARBA" id="ARBA00022490"/>
    </source>
</evidence>
<organism evidence="6 7">
    <name type="scientific">Falseniella ignava</name>
    <dbReference type="NCBI Taxonomy" id="137730"/>
    <lineage>
        <taxon>Bacteria</taxon>
        <taxon>Bacillati</taxon>
        <taxon>Bacillota</taxon>
        <taxon>Bacilli</taxon>
        <taxon>Lactobacillales</taxon>
        <taxon>Aerococcaceae</taxon>
        <taxon>Falseniella</taxon>
    </lineage>
</organism>
<dbReference type="EMBL" id="PKHE01000003">
    <property type="protein sequence ID" value="PKY90445.1"/>
    <property type="molecule type" value="Genomic_DNA"/>
</dbReference>
<evidence type="ECO:0000259" key="5">
    <source>
        <dbReference type="Pfam" id="PF17384"/>
    </source>
</evidence>
<reference evidence="6 7" key="1">
    <citation type="submission" date="2017-12" db="EMBL/GenBank/DDBJ databases">
        <title>Phylogenetic diversity of female urinary microbiome.</title>
        <authorList>
            <person name="Thomas-White K."/>
            <person name="Wolfe A.J."/>
        </authorList>
    </citation>
    <scope>NUCLEOTIDE SEQUENCE [LARGE SCALE GENOMIC DNA]</scope>
    <source>
        <strain evidence="6 7">UMB0898</strain>
    </source>
</reference>
<dbReference type="FunFam" id="3.30.300.70:FF:000001">
    <property type="entry name" value="Ribosome maturation factor RimP"/>
    <property type="match status" value="1"/>
</dbReference>
<dbReference type="PANTHER" id="PTHR33867:SF1">
    <property type="entry name" value="RIBOSOME MATURATION FACTOR RIMP"/>
    <property type="match status" value="1"/>
</dbReference>
<feature type="domain" description="Ribosome maturation factor RimP N-terminal" evidence="4">
    <location>
        <begin position="12"/>
        <end position="85"/>
    </location>
</feature>
<dbReference type="NCBIfam" id="NF000928">
    <property type="entry name" value="PRK00092.1-2"/>
    <property type="match status" value="1"/>
</dbReference>
<dbReference type="Pfam" id="PF17384">
    <property type="entry name" value="DUF150_C"/>
    <property type="match status" value="1"/>
</dbReference>
<evidence type="ECO:0000313" key="7">
    <source>
        <dbReference type="Proteomes" id="UP000234384"/>
    </source>
</evidence>